<dbReference type="InterPro" id="IPR036388">
    <property type="entry name" value="WH-like_DNA-bd_sf"/>
</dbReference>
<evidence type="ECO:0000256" key="5">
    <source>
        <dbReference type="ARBA" id="ARBA00037357"/>
    </source>
</evidence>
<dbReference type="PRINTS" id="PR00035">
    <property type="entry name" value="HTHGNTR"/>
</dbReference>
<dbReference type="InterPro" id="IPR011711">
    <property type="entry name" value="GntR_C"/>
</dbReference>
<dbReference type="InterPro" id="IPR008920">
    <property type="entry name" value="TF_FadR/GntR_C"/>
</dbReference>
<keyword evidence="4" id="KW-0804">Transcription</keyword>
<gene>
    <name evidence="9" type="ORF">AVW16_02820</name>
</gene>
<keyword evidence="2" id="KW-0805">Transcription regulation</keyword>
<keyword evidence="10" id="KW-1185">Reference proteome</keyword>
<dbReference type="OrthoDB" id="5296437at2"/>
<dbReference type="STRING" id="1452487.AVW16_02820"/>
<dbReference type="PROSITE" id="PS50949">
    <property type="entry name" value="HTH_GNTR"/>
    <property type="match status" value="1"/>
</dbReference>
<comment type="caution">
    <text evidence="9">The sequence shown here is derived from an EMBL/GenBank/DDBJ whole genome shotgun (WGS) entry which is preliminary data.</text>
</comment>
<dbReference type="Pfam" id="PF00392">
    <property type="entry name" value="GntR"/>
    <property type="match status" value="1"/>
</dbReference>
<evidence type="ECO:0000256" key="4">
    <source>
        <dbReference type="ARBA" id="ARBA00023163"/>
    </source>
</evidence>
<dbReference type="CDD" id="cd07377">
    <property type="entry name" value="WHTH_GntR"/>
    <property type="match status" value="1"/>
</dbReference>
<keyword evidence="7" id="KW-0175">Coiled coil</keyword>
<dbReference type="Pfam" id="PF07729">
    <property type="entry name" value="FCD"/>
    <property type="match status" value="1"/>
</dbReference>
<dbReference type="Gene3D" id="1.10.10.10">
    <property type="entry name" value="Winged helix-like DNA-binding domain superfamily/Winged helix DNA-binding domain"/>
    <property type="match status" value="1"/>
</dbReference>
<sequence length="256" mass="28147">MGYQRVNVPRLSDEIMRQLEERILGGALKPGDRLPPERVLAEELGVSRPSLREAIQKLAARGLLQSRQGGGTYVTDQLGASFSDPWRQMLSSHPQLQDDVLEFRRVLEGTAAAFAAQRATDADLVRLDALMDALEQSYGGADLAAQAAADVAFHLGVAEASHNILFAHQISSLLTTLNTHVKDNIANLFNVGPVSDELLSQHRAIWRAIKERRPAAAREAAEAHIDFVADTLDQLKTEAERRERALARLAHHDTGR</sequence>
<dbReference type="InterPro" id="IPR000524">
    <property type="entry name" value="Tscrpt_reg_HTH_GntR"/>
</dbReference>
<dbReference type="EMBL" id="LQQU01000058">
    <property type="protein sequence ID" value="KZE25974.1"/>
    <property type="molecule type" value="Genomic_DNA"/>
</dbReference>
<dbReference type="Proteomes" id="UP000076625">
    <property type="component" value="Unassembled WGS sequence"/>
</dbReference>
<dbReference type="InterPro" id="IPR036390">
    <property type="entry name" value="WH_DNA-bd_sf"/>
</dbReference>
<evidence type="ECO:0000256" key="6">
    <source>
        <dbReference type="ARBA" id="ARBA00039592"/>
    </source>
</evidence>
<comment type="function">
    <text evidence="5">Transcriptional repressor for the pyruvate dehydrogenase complex genes aceEF and lpd.</text>
</comment>
<dbReference type="PANTHER" id="PTHR43537:SF34">
    <property type="entry name" value="PYRUVATE DEHYDROGENASE COMPLEX REPRESSOR"/>
    <property type="match status" value="1"/>
</dbReference>
<protein>
    <recommendedName>
        <fullName evidence="6">Pyruvate dehydrogenase complex repressor</fullName>
    </recommendedName>
</protein>
<dbReference type="Gene3D" id="1.20.120.530">
    <property type="entry name" value="GntR ligand-binding domain-like"/>
    <property type="match status" value="1"/>
</dbReference>
<name>A0A165EMP5_9NEIS</name>
<organism evidence="9 10">
    <name type="scientific">Crenobacter luteus</name>
    <dbReference type="NCBI Taxonomy" id="1452487"/>
    <lineage>
        <taxon>Bacteria</taxon>
        <taxon>Pseudomonadati</taxon>
        <taxon>Pseudomonadota</taxon>
        <taxon>Betaproteobacteria</taxon>
        <taxon>Neisseriales</taxon>
        <taxon>Neisseriaceae</taxon>
        <taxon>Crenobacter</taxon>
    </lineage>
</organism>
<dbReference type="GO" id="GO:0003677">
    <property type="term" value="F:DNA binding"/>
    <property type="evidence" value="ECO:0007669"/>
    <property type="project" value="UniProtKB-KW"/>
</dbReference>
<evidence type="ECO:0000256" key="1">
    <source>
        <dbReference type="ARBA" id="ARBA00022491"/>
    </source>
</evidence>
<evidence type="ECO:0000256" key="3">
    <source>
        <dbReference type="ARBA" id="ARBA00023125"/>
    </source>
</evidence>
<dbReference type="SUPFAM" id="SSF48008">
    <property type="entry name" value="GntR ligand-binding domain-like"/>
    <property type="match status" value="1"/>
</dbReference>
<feature type="coiled-coil region" evidence="7">
    <location>
        <begin position="218"/>
        <end position="252"/>
    </location>
</feature>
<dbReference type="AlphaFoldDB" id="A0A165EMP5"/>
<keyword evidence="1" id="KW-0678">Repressor</keyword>
<dbReference type="SMART" id="SM00345">
    <property type="entry name" value="HTH_GNTR"/>
    <property type="match status" value="1"/>
</dbReference>
<accession>A0A165EMP5</accession>
<evidence type="ECO:0000259" key="8">
    <source>
        <dbReference type="PROSITE" id="PS50949"/>
    </source>
</evidence>
<reference evidence="10" key="1">
    <citation type="submission" date="2016-01" db="EMBL/GenBank/DDBJ databases">
        <title>Draft genome of Chromobacterium sp. F49.</title>
        <authorList>
            <person name="Hong K.W."/>
        </authorList>
    </citation>
    <scope>NUCLEOTIDE SEQUENCE [LARGE SCALE GENOMIC DNA]</scope>
    <source>
        <strain evidence="10">CN10</strain>
    </source>
</reference>
<evidence type="ECO:0000313" key="10">
    <source>
        <dbReference type="Proteomes" id="UP000076625"/>
    </source>
</evidence>
<dbReference type="SUPFAM" id="SSF46785">
    <property type="entry name" value="Winged helix' DNA-binding domain"/>
    <property type="match status" value="1"/>
</dbReference>
<dbReference type="SMART" id="SM00895">
    <property type="entry name" value="FCD"/>
    <property type="match status" value="1"/>
</dbReference>
<proteinExistence type="predicted"/>
<dbReference type="PANTHER" id="PTHR43537">
    <property type="entry name" value="TRANSCRIPTIONAL REGULATOR, GNTR FAMILY"/>
    <property type="match status" value="1"/>
</dbReference>
<feature type="domain" description="HTH gntR-type" evidence="8">
    <location>
        <begin position="9"/>
        <end position="77"/>
    </location>
</feature>
<dbReference type="GO" id="GO:0003700">
    <property type="term" value="F:DNA-binding transcription factor activity"/>
    <property type="evidence" value="ECO:0007669"/>
    <property type="project" value="InterPro"/>
</dbReference>
<keyword evidence="3" id="KW-0238">DNA-binding</keyword>
<evidence type="ECO:0000313" key="9">
    <source>
        <dbReference type="EMBL" id="KZE25974.1"/>
    </source>
</evidence>
<evidence type="ECO:0000256" key="2">
    <source>
        <dbReference type="ARBA" id="ARBA00023015"/>
    </source>
</evidence>
<evidence type="ECO:0000256" key="7">
    <source>
        <dbReference type="SAM" id="Coils"/>
    </source>
</evidence>